<dbReference type="RefSeq" id="WP_106005219.1">
    <property type="nucleotide sequence ID" value="NZ_CP136419.1"/>
</dbReference>
<dbReference type="InterPro" id="IPR019752">
    <property type="entry name" value="Pyrv/ketoisovalerate_OxRed_cat"/>
</dbReference>
<dbReference type="PANTHER" id="PTHR43366">
    <property type="entry name" value="PYRUVATE SYNTHASE SUBUNIT PORC"/>
    <property type="match status" value="1"/>
</dbReference>
<comment type="caution">
    <text evidence="4">The sequence shown here is derived from an EMBL/GenBank/DDBJ whole genome shotgun (WGS) entry which is preliminary data.</text>
</comment>
<evidence type="ECO:0000313" key="4">
    <source>
        <dbReference type="EMBL" id="PRR73334.1"/>
    </source>
</evidence>
<name>A0A2T0AT14_9FIRM</name>
<dbReference type="InterPro" id="IPR011894">
    <property type="entry name" value="PorC_KorC"/>
</dbReference>
<evidence type="ECO:0000256" key="1">
    <source>
        <dbReference type="ARBA" id="ARBA00023002"/>
    </source>
</evidence>
<dbReference type="EMBL" id="PVXM01000020">
    <property type="protein sequence ID" value="PRR73334.1"/>
    <property type="molecule type" value="Genomic_DNA"/>
</dbReference>
<sequence>MLQVRWHGRGGQGAVTAARIFGLAAAVYGKWYAQSFPSFGTERRGAPVTAFTRLDDRPIRGRSQIYNPDYVVVLDATLLDSVDIFAGLTSAGAVLINSGRELELSLPPGARVFFLDATRLAREVLGVPLVNTAMVAALAGATDLLSLEAVEKAIADVLPRELAAKNIALARRAYDLAKEGKGKEATASSGKDDFPEG</sequence>
<dbReference type="GO" id="GO:0047110">
    <property type="term" value="F:phenylglyoxylate dehydrogenase (acylating) activity"/>
    <property type="evidence" value="ECO:0007669"/>
    <property type="project" value="UniProtKB-EC"/>
</dbReference>
<dbReference type="NCBIfam" id="TIGR02175">
    <property type="entry name" value="PorC_KorC"/>
    <property type="match status" value="1"/>
</dbReference>
<evidence type="ECO:0000259" key="3">
    <source>
        <dbReference type="Pfam" id="PF01558"/>
    </source>
</evidence>
<dbReference type="OrthoDB" id="9794954at2"/>
<dbReference type="GO" id="GO:0016625">
    <property type="term" value="F:oxidoreductase activity, acting on the aldehyde or oxo group of donors, iron-sulfur protein as acceptor"/>
    <property type="evidence" value="ECO:0007669"/>
    <property type="project" value="InterPro"/>
</dbReference>
<keyword evidence="1 4" id="KW-0560">Oxidoreductase</keyword>
<dbReference type="InterPro" id="IPR002869">
    <property type="entry name" value="Pyrv_flavodox_OxRed_cen"/>
</dbReference>
<protein>
    <submittedName>
        <fullName evidence="4">NADH-dependent phenylglyoxylate dehydrogenase subunit gamma</fullName>
        <ecNumber evidence="4">1.2.1.58</ecNumber>
    </submittedName>
</protein>
<dbReference type="EC" id="1.2.1.58" evidence="4"/>
<dbReference type="PANTHER" id="PTHR43366:SF1">
    <property type="entry name" value="PYRUVATE SYNTHASE SUBUNIT PORC"/>
    <property type="match status" value="1"/>
</dbReference>
<reference evidence="4 5" key="1">
    <citation type="submission" date="2018-03" db="EMBL/GenBank/DDBJ databases">
        <title>Genome sequence of Moorella humiferrea DSM 23265.</title>
        <authorList>
            <person name="Poehlein A."/>
            <person name="Daniel R."/>
        </authorList>
    </citation>
    <scope>NUCLEOTIDE SEQUENCE [LARGE SCALE GENOMIC DNA]</scope>
    <source>
        <strain evidence="4 5">DSM 23265</strain>
    </source>
</reference>
<dbReference type="SUPFAM" id="SSF53323">
    <property type="entry name" value="Pyruvate-ferredoxin oxidoreductase, PFOR, domain III"/>
    <property type="match status" value="1"/>
</dbReference>
<dbReference type="InterPro" id="IPR051626">
    <property type="entry name" value="Oxidoreductase_gamma_subunit"/>
</dbReference>
<dbReference type="AlphaFoldDB" id="A0A2T0AT14"/>
<dbReference type="Pfam" id="PF01558">
    <property type="entry name" value="POR"/>
    <property type="match status" value="1"/>
</dbReference>
<feature type="domain" description="Pyruvate/ketoisovalerate oxidoreductase catalytic" evidence="3">
    <location>
        <begin position="10"/>
        <end position="175"/>
    </location>
</feature>
<organism evidence="4 5">
    <name type="scientific">Neomoorella humiferrea</name>
    <dbReference type="NCBI Taxonomy" id="676965"/>
    <lineage>
        <taxon>Bacteria</taxon>
        <taxon>Bacillati</taxon>
        <taxon>Bacillota</taxon>
        <taxon>Clostridia</taxon>
        <taxon>Neomoorellales</taxon>
        <taxon>Neomoorellaceae</taxon>
        <taxon>Neomoorella</taxon>
    </lineage>
</organism>
<evidence type="ECO:0000313" key="5">
    <source>
        <dbReference type="Proteomes" id="UP000238415"/>
    </source>
</evidence>
<proteinExistence type="predicted"/>
<accession>A0A2T0AT14</accession>
<gene>
    <name evidence="4" type="primary">padE</name>
    <name evidence="4" type="ORF">MOHU_12340</name>
</gene>
<evidence type="ECO:0000256" key="2">
    <source>
        <dbReference type="SAM" id="MobiDB-lite"/>
    </source>
</evidence>
<dbReference type="Proteomes" id="UP000238415">
    <property type="component" value="Unassembled WGS sequence"/>
</dbReference>
<feature type="region of interest" description="Disordered" evidence="2">
    <location>
        <begin position="177"/>
        <end position="197"/>
    </location>
</feature>
<dbReference type="Gene3D" id="3.40.920.10">
    <property type="entry name" value="Pyruvate-ferredoxin oxidoreductase, PFOR, domain III"/>
    <property type="match status" value="1"/>
</dbReference>
<keyword evidence="5" id="KW-1185">Reference proteome</keyword>